<dbReference type="EMBL" id="JBHSLU010000035">
    <property type="protein sequence ID" value="MFC5506124.1"/>
    <property type="molecule type" value="Genomic_DNA"/>
</dbReference>
<name>A0ABW0P5T0_9HYPH</name>
<sequence>MNGFITVALDCCTPVADSPETCDRPAGVRLPKTVGMPPVRLKKSVRALAALVWFGFRPRLGRGETAGVEDDVVDDEVEVAVGVKSSVRSRKALFLS</sequence>
<protein>
    <submittedName>
        <fullName evidence="1">Uncharacterized protein</fullName>
    </submittedName>
</protein>
<dbReference type="Proteomes" id="UP001596060">
    <property type="component" value="Unassembled WGS sequence"/>
</dbReference>
<reference evidence="2" key="1">
    <citation type="journal article" date="2019" name="Int. J. Syst. Evol. Microbiol.">
        <title>The Global Catalogue of Microorganisms (GCM) 10K type strain sequencing project: providing services to taxonomists for standard genome sequencing and annotation.</title>
        <authorList>
            <consortium name="The Broad Institute Genomics Platform"/>
            <consortium name="The Broad Institute Genome Sequencing Center for Infectious Disease"/>
            <person name="Wu L."/>
            <person name="Ma J."/>
        </authorList>
    </citation>
    <scope>NUCLEOTIDE SEQUENCE [LARGE SCALE GENOMIC DNA]</scope>
    <source>
        <strain evidence="2">CCUG 43117</strain>
    </source>
</reference>
<evidence type="ECO:0000313" key="2">
    <source>
        <dbReference type="Proteomes" id="UP001596060"/>
    </source>
</evidence>
<proteinExistence type="predicted"/>
<organism evidence="1 2">
    <name type="scientific">Bosea massiliensis</name>
    <dbReference type="NCBI Taxonomy" id="151419"/>
    <lineage>
        <taxon>Bacteria</taxon>
        <taxon>Pseudomonadati</taxon>
        <taxon>Pseudomonadota</taxon>
        <taxon>Alphaproteobacteria</taxon>
        <taxon>Hyphomicrobiales</taxon>
        <taxon>Boseaceae</taxon>
        <taxon>Bosea</taxon>
    </lineage>
</organism>
<evidence type="ECO:0000313" key="1">
    <source>
        <dbReference type="EMBL" id="MFC5506124.1"/>
    </source>
</evidence>
<keyword evidence="2" id="KW-1185">Reference proteome</keyword>
<dbReference type="RefSeq" id="WP_377817148.1">
    <property type="nucleotide sequence ID" value="NZ_JBHSLU010000035.1"/>
</dbReference>
<accession>A0ABW0P5T0</accession>
<comment type="caution">
    <text evidence="1">The sequence shown here is derived from an EMBL/GenBank/DDBJ whole genome shotgun (WGS) entry which is preliminary data.</text>
</comment>
<gene>
    <name evidence="1" type="ORF">ACFPN9_12740</name>
</gene>